<dbReference type="OrthoDB" id="3634417at2"/>
<evidence type="ECO:0000259" key="1">
    <source>
        <dbReference type="SMART" id="SM00507"/>
    </source>
</evidence>
<evidence type="ECO:0000313" key="3">
    <source>
        <dbReference type="Proteomes" id="UP000279994"/>
    </source>
</evidence>
<dbReference type="InterPro" id="IPR003615">
    <property type="entry name" value="HNH_nuc"/>
</dbReference>
<sequence length="430" mass="45747">MAVARDAYGVHPVLACARHVSDEVGAIADVPVELMGADDKAAALVAISATADRLEALRLRLLASADDVAAECGARDAGAWLAHEVRADRSEQQRALRLGVALAERWQAVATALAAGTVNLAQARVIAHALDELPGDVPADVVSGAQAQLVAYAAEFGPRDLRILGRRILDVVAPEVAEAAEARALEAEERRAAESTTLSLTPYGDGTTRVRGQLPDATAHRLATYLDAFTSPRRSEDRAVVPGPIERRRGRAFCALLEHLDPDQLPVHGGDATTVMVTMTLDQLRSDLATAGLISGDDHRITAAEARRLACTAGIVPVVLGGASEVLDLGRTSRLFSRAQRKALRVRDRRCRARGCSIPATWCEAHHLKPWARGGATDLADGVLLCSFHHHRAHDPAVDVRRCPDGELELRRARPTDRGSVVRGGQGGAA</sequence>
<keyword evidence="2" id="KW-0540">Nuclease</keyword>
<dbReference type="InterPro" id="IPR003870">
    <property type="entry name" value="DUF222"/>
</dbReference>
<proteinExistence type="predicted"/>
<reference evidence="2 3" key="1">
    <citation type="submission" date="2018-11" db="EMBL/GenBank/DDBJ databases">
        <authorList>
            <person name="Li F."/>
        </authorList>
    </citation>
    <scope>NUCLEOTIDE SEQUENCE [LARGE SCALE GENOMIC DNA]</scope>
    <source>
        <strain evidence="2 3">Gsoil 818</strain>
    </source>
</reference>
<dbReference type="EMBL" id="RJSF01000009">
    <property type="protein sequence ID" value="RNM16318.1"/>
    <property type="molecule type" value="Genomic_DNA"/>
</dbReference>
<dbReference type="CDD" id="cd00085">
    <property type="entry name" value="HNHc"/>
    <property type="match status" value="1"/>
</dbReference>
<evidence type="ECO:0000313" key="2">
    <source>
        <dbReference type="EMBL" id="RNM16318.1"/>
    </source>
</evidence>
<dbReference type="AlphaFoldDB" id="A0A3N0GW03"/>
<organism evidence="2 3">
    <name type="scientific">Nocardioides pocheonensis</name>
    <dbReference type="NCBI Taxonomy" id="661485"/>
    <lineage>
        <taxon>Bacteria</taxon>
        <taxon>Bacillati</taxon>
        <taxon>Actinomycetota</taxon>
        <taxon>Actinomycetes</taxon>
        <taxon>Propionibacteriales</taxon>
        <taxon>Nocardioidaceae</taxon>
        <taxon>Nocardioides</taxon>
    </lineage>
</organism>
<accession>A0A3N0GW03</accession>
<comment type="caution">
    <text evidence="2">The sequence shown here is derived from an EMBL/GenBank/DDBJ whole genome shotgun (WGS) entry which is preliminary data.</text>
</comment>
<name>A0A3N0GW03_9ACTN</name>
<dbReference type="GO" id="GO:0004519">
    <property type="term" value="F:endonuclease activity"/>
    <property type="evidence" value="ECO:0007669"/>
    <property type="project" value="UniProtKB-KW"/>
</dbReference>
<dbReference type="Gene3D" id="1.10.30.50">
    <property type="match status" value="1"/>
</dbReference>
<keyword evidence="2" id="KW-0255">Endonuclease</keyword>
<gene>
    <name evidence="2" type="ORF">EFL26_05060</name>
</gene>
<dbReference type="RefSeq" id="WP_123221814.1">
    <property type="nucleotide sequence ID" value="NZ_RJSF01000009.1"/>
</dbReference>
<protein>
    <submittedName>
        <fullName evidence="2">HNH endonuclease</fullName>
    </submittedName>
</protein>
<dbReference type="Pfam" id="PF02720">
    <property type="entry name" value="DUF222"/>
    <property type="match status" value="1"/>
</dbReference>
<keyword evidence="3" id="KW-1185">Reference proteome</keyword>
<dbReference type="SMART" id="SM00507">
    <property type="entry name" value="HNHc"/>
    <property type="match status" value="1"/>
</dbReference>
<feature type="domain" description="HNH nuclease" evidence="1">
    <location>
        <begin position="339"/>
        <end position="391"/>
    </location>
</feature>
<dbReference type="Proteomes" id="UP000279994">
    <property type="component" value="Unassembled WGS sequence"/>
</dbReference>
<keyword evidence="2" id="KW-0378">Hydrolase</keyword>